<keyword evidence="2" id="KW-1185">Reference proteome</keyword>
<name>A0A0F3GLV5_9BACT</name>
<evidence type="ECO:0000313" key="1">
    <source>
        <dbReference type="EMBL" id="KJU81683.1"/>
    </source>
</evidence>
<accession>A0A0F3GLV5</accession>
<dbReference type="Proteomes" id="UP000033423">
    <property type="component" value="Unassembled WGS sequence"/>
</dbReference>
<proteinExistence type="predicted"/>
<dbReference type="AlphaFoldDB" id="A0A0F3GLV5"/>
<organism evidence="1 2">
    <name type="scientific">Candidatus Magnetobacterium bavaricum</name>
    <dbReference type="NCBI Taxonomy" id="29290"/>
    <lineage>
        <taxon>Bacteria</taxon>
        <taxon>Pseudomonadati</taxon>
        <taxon>Nitrospirota</taxon>
        <taxon>Thermodesulfovibrionia</taxon>
        <taxon>Thermodesulfovibrionales</taxon>
        <taxon>Candidatus Magnetobacteriaceae</taxon>
        <taxon>Candidatus Magnetobacterium</taxon>
    </lineage>
</organism>
<reference evidence="1 2" key="1">
    <citation type="submission" date="2015-02" db="EMBL/GenBank/DDBJ databases">
        <title>Single-cell genomics of uncultivated deep-branching MTB reveals a conserved set of magnetosome genes.</title>
        <authorList>
            <person name="Kolinko S."/>
            <person name="Richter M."/>
            <person name="Glockner F.O."/>
            <person name="Brachmann A."/>
            <person name="Schuler D."/>
        </authorList>
    </citation>
    <scope>NUCLEOTIDE SEQUENCE [LARGE SCALE GENOMIC DNA]</scope>
    <source>
        <strain evidence="1">TM-1</strain>
    </source>
</reference>
<protein>
    <submittedName>
        <fullName evidence="1">Uncharacterized protein</fullName>
    </submittedName>
</protein>
<comment type="caution">
    <text evidence="1">The sequence shown here is derived from an EMBL/GenBank/DDBJ whole genome shotgun (WGS) entry which is preliminary data.</text>
</comment>
<evidence type="ECO:0000313" key="2">
    <source>
        <dbReference type="Proteomes" id="UP000033423"/>
    </source>
</evidence>
<gene>
    <name evidence="1" type="ORF">MBAV_006124</name>
</gene>
<sequence length="221" mass="25009">MKIKVKIKDINTISDLTLYHNNEEKECADKAIKCTEAKLNCTFNCTLSDLDRGNNEIKLVAHMKQGDVPKQSSVNVQQLDRFSEKMLLRVAIIASDKNGKLIDDMDDKYKQIHGALEGLKRFKIVNIDDKKESIVNKYNIKYGITITPDNAQNAAKEANVDMFLLLTINKHDTTTKFVETGCFATETEKDAINCGIPPKETILEPNVYTTKHIGYEKKSNH</sequence>
<dbReference type="EMBL" id="LACI01002604">
    <property type="protein sequence ID" value="KJU81683.1"/>
    <property type="molecule type" value="Genomic_DNA"/>
</dbReference>